<dbReference type="EMBL" id="JBBKAK010000001">
    <property type="protein sequence ID" value="MEJ8669798.1"/>
    <property type="molecule type" value="Genomic_DNA"/>
</dbReference>
<dbReference type="Proteomes" id="UP001376459">
    <property type="component" value="Unassembled WGS sequence"/>
</dbReference>
<evidence type="ECO:0000256" key="1">
    <source>
        <dbReference type="SAM" id="MobiDB-lite"/>
    </source>
</evidence>
<proteinExistence type="predicted"/>
<evidence type="ECO:0000313" key="2">
    <source>
        <dbReference type="EMBL" id="MEJ8669798.1"/>
    </source>
</evidence>
<evidence type="ECO:0000313" key="3">
    <source>
        <dbReference type="Proteomes" id="UP001376459"/>
    </source>
</evidence>
<reference evidence="2 3" key="1">
    <citation type="submission" date="2024-03" db="EMBL/GenBank/DDBJ databases">
        <title>Novel Streptomyces species of biotechnological and ecological value are a feature of Machair soil.</title>
        <authorList>
            <person name="Prole J.R."/>
            <person name="Goodfellow M."/>
            <person name="Allenby N."/>
            <person name="Ward A.C."/>
        </authorList>
    </citation>
    <scope>NUCLEOTIDE SEQUENCE [LARGE SCALE GENOMIC DNA]</scope>
    <source>
        <strain evidence="2 3">MS1.AVA.1</strain>
    </source>
</reference>
<feature type="region of interest" description="Disordered" evidence="1">
    <location>
        <begin position="1"/>
        <end position="21"/>
    </location>
</feature>
<sequence length="147" mass="15550">MGDIGDGVPAHPHRLHGRDQDPTVLLHLGNGGLDDLQAVGRCCRGPRRILPGKDQQAFGIAPHTGGEVVELEELGEGVRVEFLPFQAGDEAELTTHEVLVAAAEIGERFGGVAAQAGLLGGQMEGGVFHLLQGRGDLRDLRRTAQQP</sequence>
<gene>
    <name evidence="2" type="ORF">WKI71_19295</name>
</gene>
<comment type="caution">
    <text evidence="2">The sequence shown here is derived from an EMBL/GenBank/DDBJ whole genome shotgun (WGS) entry which is preliminary data.</text>
</comment>
<name>A0ABU8ULK2_9ACTN</name>
<protein>
    <submittedName>
        <fullName evidence="2">Uncharacterized protein</fullName>
    </submittedName>
</protein>
<accession>A0ABU8ULK2</accession>
<keyword evidence="3" id="KW-1185">Reference proteome</keyword>
<organism evidence="2 3">
    <name type="scientific">Streptomyces machairae</name>
    <dbReference type="NCBI Taxonomy" id="3134109"/>
    <lineage>
        <taxon>Bacteria</taxon>
        <taxon>Bacillati</taxon>
        <taxon>Actinomycetota</taxon>
        <taxon>Actinomycetes</taxon>
        <taxon>Kitasatosporales</taxon>
        <taxon>Streptomycetaceae</taxon>
        <taxon>Streptomyces</taxon>
    </lineage>
</organism>